<feature type="binding site" evidence="11">
    <location>
        <position position="491"/>
    </location>
    <ligand>
        <name>ATP</name>
        <dbReference type="ChEBI" id="CHEBI:30616"/>
    </ligand>
</feature>
<dbReference type="OrthoDB" id="1729737at2759"/>
<feature type="region of interest" description="Disordered" evidence="14">
    <location>
        <begin position="1980"/>
        <end position="2044"/>
    </location>
</feature>
<dbReference type="GO" id="GO:0005509">
    <property type="term" value="F:calcium ion binding"/>
    <property type="evidence" value="ECO:0007669"/>
    <property type="project" value="InterPro"/>
</dbReference>
<evidence type="ECO:0000256" key="2">
    <source>
        <dbReference type="ARBA" id="ARBA00022490"/>
    </source>
</evidence>
<sequence>MSRSLLLVLPSGEAPEVEGVVAALRARNFAILGKKELTLSAEQAEAFYAEHDGTRAFAPLVSAITAGPLAALALELPGAAAVLDELIAAERWMHVHVSPPAEVPRELKFFFPEVFPRETTFCLVKPDAEKAGVRADLIASLEARGFVVSAEAVETLTPAKATALAPGSTAAQLALLCAQPSCLLALEKPFAIAELARIVGPEDPLVAREVAPMSLRAQFGTDALKNAVNVATSTEQAATQLALAFGAQAFVGAREEHTVALVLPEATAAGKASVAVDALKAAGYRVIAHKEVPLTAALANELLPGVDAALVEYAQSGPSTAICVRRQHGVRALQSLVGPAGKAVTSTLSAALGFETVPQNRSPVVCPASAATAASAMRALFPELLPVQTTLAIIKPDAVAAGKAEQIIEAAARAGFTVRARTSMTLPAFKAEQFYAEHKGKPFFAGLVGFMSSGPCVALALSRSGAIAEWRALMGPTATARAREGQPGCLRALHGTDGTRNATHGSDSELSARRELKFFFPSLSVEPLPQPDEVSELVRAQLEPSLIGALTQLCTIKPDDPVRWLGNYLLAHNPNKPTVAQLVVPLAQPKPPAKKIVPDLNVIEGLRAYFDRLDAGRSGSLSLADFKAVEVHRLGITLPDVDFVKAELFEPLDTDKDSRVSWADFRTGLLERSADLCFDSRVSLYRALFGEGAHAGARSAAELLASLEANKRILESLFGDDLPALLNVFKALDKNGSGSVSWDEFVERIEGTFRPPAATLAQGSGGALGGSPRGGGGGGASGRLPAAERSLGSPSATALAPFAAEIIRTHSVEVDTNRLLRATRRAAEAAARPHTSAGLALGAPAGGPAQGTRLRGIESASILTESSYETFATSAMSAPPPWPSWDASSLAPTEPARAEGVGSPTRAARVPDKFAQITMSPLFEGKGVSPAEWAEMFRWTGSVWLRKDFPTETAHFARNQALALHRLLDLMLVDAASAASGPFLMARFDVEQPVYEQIRGELRKQVSLKCKEHGRLLERIFARYDEHLRLVAPVFRTLDLEYRQEGACKQTALAELGLVDAELATRSVDLNAALAELSGAREQLARDVSTKQRLEAGLSAAEASAERLRDELGETAERNETLHAALRAMRARLEQHDVDLAKAKTSERRALAEGEKLAALQEEADEDAREYELQLREAGDRQRELNVRLLDAERELLATRERIAELEAAGARALSLELDSRHELRKLRTAAESAEVRADRAEALAKARAAKLGHVEGELAEAIEQLAKRDKEASTLIFDREQLEARIGAAAVNARGALEREAELVQLLREMDERARLATARVAPRLNAGAGALVGANGALRTSAAASARAKSVGSCGGAADAARDAPGADAGAADDEPPAAESDEAMLARLVASAAGMRAQLNTQETADAAELRARARAEAEAKAEAEARRPPPPASAPAPDALVGLAGGGYADDAGSSLDGSDGEQPQPQPQPLGQAAQTEGRARRRARRRAADAGEGSDTAAERGAPLSAQASASTGRHVAQRDRRSARPAAAGGSDTSAASAASRAGRPTSDSYGSEHADGTPLARSRRVRARSPRAGPHDVGGGSVERVTSAADDDDDDGGDREGGGGSERGAGTPSPRDTDVAISHEIAAAAAAAAHAAELMNARGADASVDAELIVDLRVQLASLKSALRLARDGLDAERTRRRQQEIRVAVLNKQMSALHTARARALHDLDASRLHATELGAQLDARDGELALARAGSARDDARSAEARAVAERELAARAAEGARLELLEAHRLALVARDDAARAREVELRAQFDAAARAADERAREAVAAARAEAEAEVRAALARASAAEQSVALSNRRVSNLEVELTEATALAQRQGERLADTRASGRARVAELSEQLRAREEQLRKIIGVLELGPVHVALDDAGVYDARENVRHAQLAEAAIRLAVALDESGEQVRALAVQIVALKADAERLHARTNGFVHRQLLSRAQRPDALGGVRSPRPTADGAAGGGDLGTLGERNGSSGDEEEKEGEQRGVAAARNDEPPPASARRAPRAAGAAAGAAVTGAARVVGAAAPVADVAVEQPQPPAVGGAQHGPDARLPAVAERRASTTRPSGSMHITDELRTAAVLLTSRHAAAKLVDVARRLDDERSAVEVKSLDRAHLRLREKIGKLERELHAHAPPPVRQILAGAPREQSGTQDIGEYVLRARSEHETIAGLRLQLRTIQARIGIEQLQQARHLDRALGEVRARAKAELAREGAWLKMWAARRVDVEGTAARALPLILDDVDRATGRLAQVLDGVRIPDEAFRVPGVPPMPAITNVDGGDFSVTVCYRRKTAVFNYLARDDSSHDDLTRHLVKQTLDLLQINPHADAKAREWELRSTQLPMAGATARACTADGTGPR</sequence>
<feature type="compositionally biased region" description="Acidic residues" evidence="14">
    <location>
        <begin position="1373"/>
        <end position="1383"/>
    </location>
</feature>
<evidence type="ECO:0000256" key="8">
    <source>
        <dbReference type="ARBA" id="ARBA00022840"/>
    </source>
</evidence>
<dbReference type="PROSITE" id="PS51374">
    <property type="entry name" value="NDPK_LIKE"/>
    <property type="match status" value="3"/>
</dbReference>
<evidence type="ECO:0000256" key="12">
    <source>
        <dbReference type="RuleBase" id="RU004011"/>
    </source>
</evidence>
<evidence type="ECO:0000256" key="6">
    <source>
        <dbReference type="ARBA" id="ARBA00022777"/>
    </source>
</evidence>
<evidence type="ECO:0000256" key="5">
    <source>
        <dbReference type="ARBA" id="ARBA00022741"/>
    </source>
</evidence>
<keyword evidence="9" id="KW-0460">Magnesium</keyword>
<dbReference type="GO" id="GO:0006183">
    <property type="term" value="P:GTP biosynthetic process"/>
    <property type="evidence" value="ECO:0007669"/>
    <property type="project" value="InterPro"/>
</dbReference>
<evidence type="ECO:0000256" key="13">
    <source>
        <dbReference type="SAM" id="Coils"/>
    </source>
</evidence>
<feature type="binding site" evidence="11">
    <location>
        <position position="443"/>
    </location>
    <ligand>
        <name>ATP</name>
        <dbReference type="ChEBI" id="CHEBI:30616"/>
    </ligand>
</feature>
<feature type="binding site" evidence="11">
    <location>
        <position position="471"/>
    </location>
    <ligand>
        <name>ATP</name>
        <dbReference type="ChEBI" id="CHEBI:30616"/>
    </ligand>
</feature>
<dbReference type="InterPro" id="IPR011992">
    <property type="entry name" value="EF-hand-dom_pair"/>
</dbReference>
<evidence type="ECO:0000256" key="11">
    <source>
        <dbReference type="PROSITE-ProRule" id="PRU00706"/>
    </source>
</evidence>
<feature type="region of interest" description="Disordered" evidence="14">
    <location>
        <begin position="1355"/>
        <end position="1383"/>
    </location>
</feature>
<proteinExistence type="inferred from homology"/>
<keyword evidence="13" id="KW-0175">Coiled coil</keyword>
<keyword evidence="3" id="KW-0808">Transferase</keyword>
<dbReference type="GO" id="GO:0004550">
    <property type="term" value="F:nucleoside diphosphate kinase activity"/>
    <property type="evidence" value="ECO:0007669"/>
    <property type="project" value="InterPro"/>
</dbReference>
<evidence type="ECO:0000256" key="1">
    <source>
        <dbReference type="ARBA" id="ARBA00008142"/>
    </source>
</evidence>
<evidence type="ECO:0000313" key="16">
    <source>
        <dbReference type="EMBL" id="KAG8470129.1"/>
    </source>
</evidence>
<dbReference type="PANTHER" id="PTHR46161:SF3">
    <property type="entry name" value="NUCLEOSIDE DIPHOSPHATE KINASE DDB_G0292928-RELATED"/>
    <property type="match status" value="1"/>
</dbReference>
<evidence type="ECO:0000259" key="15">
    <source>
        <dbReference type="PROSITE" id="PS50222"/>
    </source>
</evidence>
<evidence type="ECO:0000313" key="17">
    <source>
        <dbReference type="Proteomes" id="UP000751190"/>
    </source>
</evidence>
<dbReference type="Pfam" id="PF05186">
    <property type="entry name" value="Dpy-30"/>
    <property type="match status" value="1"/>
</dbReference>
<dbReference type="Pfam" id="PF13202">
    <property type="entry name" value="EF-hand_5"/>
    <property type="match status" value="1"/>
</dbReference>
<keyword evidence="5" id="KW-0547">Nucleotide-binding</keyword>
<dbReference type="InterPro" id="IPR001564">
    <property type="entry name" value="Nucleoside_diP_kinase"/>
</dbReference>
<dbReference type="SUPFAM" id="SSF54919">
    <property type="entry name" value="Nucleoside diphosphate kinase, NDK"/>
    <property type="match status" value="4"/>
</dbReference>
<dbReference type="InterPro" id="IPR002048">
    <property type="entry name" value="EF_hand_dom"/>
</dbReference>
<feature type="domain" description="EF-hand" evidence="15">
    <location>
        <begin position="720"/>
        <end position="755"/>
    </location>
</feature>
<dbReference type="GO" id="GO:0006241">
    <property type="term" value="P:CTP biosynthetic process"/>
    <property type="evidence" value="ECO:0007669"/>
    <property type="project" value="InterPro"/>
</dbReference>
<protein>
    <recommendedName>
        <fullName evidence="15">EF-hand domain-containing protein</fullName>
    </recommendedName>
</protein>
<dbReference type="Pfam" id="PF13499">
    <property type="entry name" value="EF-hand_7"/>
    <property type="match status" value="1"/>
</dbReference>
<dbReference type="Pfam" id="PF00334">
    <property type="entry name" value="NDK"/>
    <property type="match status" value="3"/>
</dbReference>
<dbReference type="Gene3D" id="3.30.70.141">
    <property type="entry name" value="Nucleoside diphosphate kinase-like domain"/>
    <property type="match status" value="4"/>
</dbReference>
<dbReference type="Proteomes" id="UP000751190">
    <property type="component" value="Unassembled WGS sequence"/>
</dbReference>
<reference evidence="16" key="1">
    <citation type="submission" date="2021-05" db="EMBL/GenBank/DDBJ databases">
        <title>The genome of the haptophyte Pavlova lutheri (Diacronema luteri, Pavlovales) - a model for lipid biosynthesis in eukaryotic algae.</title>
        <authorList>
            <person name="Hulatt C.J."/>
            <person name="Posewitz M.C."/>
        </authorList>
    </citation>
    <scope>NUCLEOTIDE SEQUENCE</scope>
    <source>
        <strain evidence="16">NIVA-4/92</strain>
    </source>
</reference>
<feature type="compositionally biased region" description="Low complexity" evidence="14">
    <location>
        <begin position="1531"/>
        <end position="1554"/>
    </location>
</feature>
<keyword evidence="17" id="KW-1185">Reference proteome</keyword>
<dbReference type="PROSITE" id="PS00469">
    <property type="entry name" value="NDPK"/>
    <property type="match status" value="1"/>
</dbReference>
<feature type="compositionally biased region" description="Low complexity" evidence="14">
    <location>
        <begin position="828"/>
        <end position="843"/>
    </location>
</feature>
<dbReference type="SMART" id="SM00562">
    <property type="entry name" value="NDK"/>
    <property type="match status" value="2"/>
</dbReference>
<dbReference type="InterPro" id="IPR007858">
    <property type="entry name" value="Dpy-30_motif"/>
</dbReference>
<feature type="active site" description="Pros-phosphohistidine intermediate" evidence="11">
    <location>
        <position position="504"/>
    </location>
</feature>
<dbReference type="PROSITE" id="PS50222">
    <property type="entry name" value="EF_HAND_2"/>
    <property type="match status" value="1"/>
</dbReference>
<feature type="compositionally biased region" description="Gly residues" evidence="14">
    <location>
        <begin position="763"/>
        <end position="781"/>
    </location>
</feature>
<accession>A0A8J5XTB4</accession>
<dbReference type="InterPro" id="IPR018247">
    <property type="entry name" value="EF_Hand_1_Ca_BS"/>
</dbReference>
<feature type="region of interest" description="Disordered" evidence="14">
    <location>
        <begin position="1411"/>
        <end position="1625"/>
    </location>
</feature>
<feature type="binding site" evidence="11">
    <location>
        <position position="395"/>
    </location>
    <ligand>
        <name>ATP</name>
        <dbReference type="ChEBI" id="CHEBI:30616"/>
    </ligand>
</feature>
<feature type="binding site" evidence="11">
    <location>
        <position position="477"/>
    </location>
    <ligand>
        <name>ATP</name>
        <dbReference type="ChEBI" id="CHEBI:30616"/>
    </ligand>
</feature>
<feature type="binding site" evidence="11">
    <location>
        <position position="501"/>
    </location>
    <ligand>
        <name>ATP</name>
        <dbReference type="ChEBI" id="CHEBI:30616"/>
    </ligand>
</feature>
<evidence type="ECO:0000256" key="10">
    <source>
        <dbReference type="ARBA" id="ARBA00023080"/>
    </source>
</evidence>
<dbReference type="Gene3D" id="1.10.238.10">
    <property type="entry name" value="EF-hand"/>
    <property type="match status" value="1"/>
</dbReference>
<feature type="region of interest" description="Disordered" evidence="14">
    <location>
        <begin position="883"/>
        <end position="909"/>
    </location>
</feature>
<feature type="coiled-coil region" evidence="13">
    <location>
        <begin position="1157"/>
        <end position="1244"/>
    </location>
</feature>
<evidence type="ECO:0000256" key="3">
    <source>
        <dbReference type="ARBA" id="ARBA00022679"/>
    </source>
</evidence>
<dbReference type="GO" id="GO:0006228">
    <property type="term" value="P:UTP biosynthetic process"/>
    <property type="evidence" value="ECO:0007669"/>
    <property type="project" value="InterPro"/>
</dbReference>
<dbReference type="SUPFAM" id="SSF47473">
    <property type="entry name" value="EF-hand"/>
    <property type="match status" value="1"/>
</dbReference>
<comment type="caution">
    <text evidence="16">The sequence shown here is derived from an EMBL/GenBank/DDBJ whole genome shotgun (WGS) entry which is preliminary data.</text>
</comment>
<keyword evidence="2" id="KW-0963">Cytoplasm</keyword>
<comment type="similarity">
    <text evidence="1 11 12">Belongs to the NDK family.</text>
</comment>
<keyword evidence="6" id="KW-0418">Kinase</keyword>
<feature type="compositionally biased region" description="Low complexity" evidence="14">
    <location>
        <begin position="1355"/>
        <end position="1372"/>
    </location>
</feature>
<keyword evidence="10" id="KW-0546">Nucleotide metabolism</keyword>
<evidence type="ECO:0000256" key="7">
    <source>
        <dbReference type="ARBA" id="ARBA00022837"/>
    </source>
</evidence>
<evidence type="ECO:0000256" key="4">
    <source>
        <dbReference type="ARBA" id="ARBA00022723"/>
    </source>
</evidence>
<feature type="region of interest" description="Disordered" evidence="14">
    <location>
        <begin position="756"/>
        <end position="789"/>
    </location>
</feature>
<feature type="compositionally biased region" description="Low complexity" evidence="14">
    <location>
        <begin position="1453"/>
        <end position="1468"/>
    </location>
</feature>
<feature type="region of interest" description="Disordered" evidence="14">
    <location>
        <begin position="825"/>
        <end position="852"/>
    </location>
</feature>
<keyword evidence="8" id="KW-0067">ATP-binding</keyword>
<evidence type="ECO:0000256" key="14">
    <source>
        <dbReference type="SAM" id="MobiDB-lite"/>
    </source>
</evidence>
<organism evidence="16 17">
    <name type="scientific">Diacronema lutheri</name>
    <name type="common">Unicellular marine alga</name>
    <name type="synonym">Monochrysis lutheri</name>
    <dbReference type="NCBI Taxonomy" id="2081491"/>
    <lineage>
        <taxon>Eukaryota</taxon>
        <taxon>Haptista</taxon>
        <taxon>Haptophyta</taxon>
        <taxon>Pavlovophyceae</taxon>
        <taxon>Pavlovales</taxon>
        <taxon>Pavlovaceae</taxon>
        <taxon>Diacronema</taxon>
    </lineage>
</organism>
<dbReference type="InterPro" id="IPR034907">
    <property type="entry name" value="NDK-like_dom"/>
</dbReference>
<dbReference type="GO" id="GO:0005524">
    <property type="term" value="F:ATP binding"/>
    <property type="evidence" value="ECO:0007669"/>
    <property type="project" value="UniProtKB-KW"/>
</dbReference>
<keyword evidence="4" id="KW-0479">Metal-binding</keyword>
<dbReference type="PROSITE" id="PS00018">
    <property type="entry name" value="EF_HAND_1"/>
    <property type="match status" value="1"/>
</dbReference>
<dbReference type="Gene3D" id="1.20.890.10">
    <property type="entry name" value="cAMP-dependent protein kinase regulatory subunit, dimerization-anchoring domain"/>
    <property type="match status" value="1"/>
</dbReference>
<dbReference type="PRINTS" id="PR01243">
    <property type="entry name" value="NUCDPKINASE"/>
</dbReference>
<name>A0A8J5XTB4_DIALT</name>
<comment type="caution">
    <text evidence="11">Lacks conserved residue(s) required for the propagation of feature annotation.</text>
</comment>
<dbReference type="EMBL" id="JAGTXO010000001">
    <property type="protein sequence ID" value="KAG8470129.1"/>
    <property type="molecule type" value="Genomic_DNA"/>
</dbReference>
<evidence type="ECO:0000256" key="9">
    <source>
        <dbReference type="ARBA" id="ARBA00022842"/>
    </source>
</evidence>
<dbReference type="InterPro" id="IPR023005">
    <property type="entry name" value="Nucleoside_diP_kinase_AS"/>
</dbReference>
<dbReference type="InterPro" id="IPR036850">
    <property type="entry name" value="NDK-like_dom_sf"/>
</dbReference>
<feature type="coiled-coil region" evidence="13">
    <location>
        <begin position="1091"/>
        <end position="1125"/>
    </location>
</feature>
<keyword evidence="7" id="KW-0106">Calcium</keyword>
<gene>
    <name evidence="16" type="ORF">KFE25_008550</name>
</gene>
<feature type="compositionally biased region" description="Basic and acidic residues" evidence="14">
    <location>
        <begin position="1411"/>
        <end position="1431"/>
    </location>
</feature>
<dbReference type="PANTHER" id="PTHR46161">
    <property type="entry name" value="NUCLEOSIDE DIPHOSPHATE KINASE"/>
    <property type="match status" value="1"/>
</dbReference>